<proteinExistence type="predicted"/>
<name>A0A0R2FCV2_9LACO</name>
<dbReference type="PATRIC" id="fig|1423804.4.peg.2463"/>
<dbReference type="Proteomes" id="UP000051442">
    <property type="component" value="Unassembled WGS sequence"/>
</dbReference>
<dbReference type="RefSeq" id="WP_054736073.1">
    <property type="nucleotide sequence ID" value="NZ_AYZM01000036.1"/>
</dbReference>
<evidence type="ECO:0000313" key="2">
    <source>
        <dbReference type="Proteomes" id="UP000051442"/>
    </source>
</evidence>
<dbReference type="STRING" id="1423804.FD14_GL002270"/>
<accession>A0A0R2FCV2</accession>
<gene>
    <name evidence="1" type="ORF">FD14_GL002270</name>
</gene>
<organism evidence="1 2">
    <name type="scientific">Secundilactobacillus similis DSM 23365 = JCM 2765</name>
    <dbReference type="NCBI Taxonomy" id="1423804"/>
    <lineage>
        <taxon>Bacteria</taxon>
        <taxon>Bacillati</taxon>
        <taxon>Bacillota</taxon>
        <taxon>Bacilli</taxon>
        <taxon>Lactobacillales</taxon>
        <taxon>Lactobacillaceae</taxon>
        <taxon>Secundilactobacillus</taxon>
    </lineage>
</organism>
<keyword evidence="2" id="KW-1185">Reference proteome</keyword>
<evidence type="ECO:0000313" key="1">
    <source>
        <dbReference type="EMBL" id="KRN26367.1"/>
    </source>
</evidence>
<dbReference type="EMBL" id="AYZM01000036">
    <property type="protein sequence ID" value="KRN26367.1"/>
    <property type="molecule type" value="Genomic_DNA"/>
</dbReference>
<sequence length="297" mass="34124">MTDRALQQANAAFKQHQWHTAATLYEQVYEQEKSPKINHLLVRSLFEDQQYVAAKSVMADDWNSYLVDTDHFELMVQVLLKNRQLLLVHILMATTGVTSSKIDALLEQAETVCRQSTHFQADYQAFYQLSAHGLQQQRQAFEAGKQLPLTEWLTAAKALLTDPFVKPVIRVSLLQLMQQLKLSETVKFRWLDDQDYQLVPSTLQPFGKLPIVQKLNQQLQAEIAQNDPITQQLYQESLQLQLTLLYPFIERAISSPTEWITRLIHGDISVSREPAAQFSVAWWQQKLALIMAEMTGA</sequence>
<comment type="caution">
    <text evidence="1">The sequence shown here is derived from an EMBL/GenBank/DDBJ whole genome shotgun (WGS) entry which is preliminary data.</text>
</comment>
<protein>
    <recommendedName>
        <fullName evidence="3">TPR repeat-containing protein</fullName>
    </recommendedName>
</protein>
<dbReference type="AlphaFoldDB" id="A0A0R2FCV2"/>
<evidence type="ECO:0008006" key="3">
    <source>
        <dbReference type="Google" id="ProtNLM"/>
    </source>
</evidence>
<dbReference type="OrthoDB" id="1655898at2"/>
<reference evidence="1 2" key="1">
    <citation type="journal article" date="2015" name="Genome Announc.">
        <title>Expanding the biotechnology potential of lactobacilli through comparative genomics of 213 strains and associated genera.</title>
        <authorList>
            <person name="Sun Z."/>
            <person name="Harris H.M."/>
            <person name="McCann A."/>
            <person name="Guo C."/>
            <person name="Argimon S."/>
            <person name="Zhang W."/>
            <person name="Yang X."/>
            <person name="Jeffery I.B."/>
            <person name="Cooney J.C."/>
            <person name="Kagawa T.F."/>
            <person name="Liu W."/>
            <person name="Song Y."/>
            <person name="Salvetti E."/>
            <person name="Wrobel A."/>
            <person name="Rasinkangas P."/>
            <person name="Parkhill J."/>
            <person name="Rea M.C."/>
            <person name="O'Sullivan O."/>
            <person name="Ritari J."/>
            <person name="Douillard F.P."/>
            <person name="Paul Ross R."/>
            <person name="Yang R."/>
            <person name="Briner A.E."/>
            <person name="Felis G.E."/>
            <person name="de Vos W.M."/>
            <person name="Barrangou R."/>
            <person name="Klaenhammer T.R."/>
            <person name="Caufield P.W."/>
            <person name="Cui Y."/>
            <person name="Zhang H."/>
            <person name="O'Toole P.W."/>
        </authorList>
    </citation>
    <scope>NUCLEOTIDE SEQUENCE [LARGE SCALE GENOMIC DNA]</scope>
    <source>
        <strain evidence="1 2">DSM 23365</strain>
    </source>
</reference>